<sequence>MASLMLMLVSLSLIIFNLILLPLPSTVISSCNGRCKTLNDCAGQLICIKGKCNDDPDVGTHTCRGGGGSSPPDNCKSSGTFYCKGKSYLKYTCSPPVTSSTKAKLTLNNSVKVGMEGVHRSVTSDSITTLSGCGTVHWVIIRITASNGKSVTARVVDECDSRNGCDAEHAGLPPCGNNIVDGSAAVWNALQLNQDLGVVDVTWSMA</sequence>
<evidence type="ECO:0000256" key="2">
    <source>
        <dbReference type="ARBA" id="ARBA00005592"/>
    </source>
</evidence>
<feature type="chain" id="PRO_5026856833" description="Kiwellin-like" evidence="5">
    <location>
        <begin position="30"/>
        <end position="206"/>
    </location>
</feature>
<dbReference type="PANTHER" id="PTHR33191:SF9">
    <property type="entry name" value="RIPENING-RELATED PROTEIN 2-RELATED"/>
    <property type="match status" value="1"/>
</dbReference>
<dbReference type="PANTHER" id="PTHR33191">
    <property type="entry name" value="RIPENING-RELATED PROTEIN 2-RELATED"/>
    <property type="match status" value="1"/>
</dbReference>
<proteinExistence type="inferred from homology"/>
<reference evidence="6 7" key="1">
    <citation type="submission" date="2020-05" db="EMBL/GenBank/DDBJ databases">
        <authorList>
            <person name="Campoy J."/>
            <person name="Schneeberger K."/>
            <person name="Spophaly S."/>
        </authorList>
    </citation>
    <scope>NUCLEOTIDE SEQUENCE [LARGE SCALE GENOMIC DNA]</scope>
    <source>
        <strain evidence="6">PruArmRojPasFocal</strain>
    </source>
</reference>
<evidence type="ECO:0000313" key="7">
    <source>
        <dbReference type="Proteomes" id="UP000507222"/>
    </source>
</evidence>
<keyword evidence="3" id="KW-0964">Secreted</keyword>
<protein>
    <recommendedName>
        <fullName evidence="8">Kiwellin-like</fullName>
    </recommendedName>
</protein>
<evidence type="ECO:0000256" key="3">
    <source>
        <dbReference type="ARBA" id="ARBA00022525"/>
    </source>
</evidence>
<comment type="similarity">
    <text evidence="2">Belongs to the kiwellin family.</text>
</comment>
<keyword evidence="4 5" id="KW-0732">Signal</keyword>
<evidence type="ECO:0008006" key="8">
    <source>
        <dbReference type="Google" id="ProtNLM"/>
    </source>
</evidence>
<dbReference type="Pfam" id="PF24300">
    <property type="entry name" value="KWL1"/>
    <property type="match status" value="1"/>
</dbReference>
<dbReference type="EMBL" id="CAEKDK010000006">
    <property type="protein sequence ID" value="CAB4282745.1"/>
    <property type="molecule type" value="Genomic_DNA"/>
</dbReference>
<organism evidence="6 7">
    <name type="scientific">Prunus armeniaca</name>
    <name type="common">Apricot</name>
    <name type="synonym">Armeniaca vulgaris</name>
    <dbReference type="NCBI Taxonomy" id="36596"/>
    <lineage>
        <taxon>Eukaryota</taxon>
        <taxon>Viridiplantae</taxon>
        <taxon>Streptophyta</taxon>
        <taxon>Embryophyta</taxon>
        <taxon>Tracheophyta</taxon>
        <taxon>Spermatophyta</taxon>
        <taxon>Magnoliopsida</taxon>
        <taxon>eudicotyledons</taxon>
        <taxon>Gunneridae</taxon>
        <taxon>Pentapetalae</taxon>
        <taxon>rosids</taxon>
        <taxon>fabids</taxon>
        <taxon>Rosales</taxon>
        <taxon>Rosaceae</taxon>
        <taxon>Amygdaloideae</taxon>
        <taxon>Amygdaleae</taxon>
        <taxon>Prunus</taxon>
    </lineage>
</organism>
<dbReference type="SUPFAM" id="SSF50685">
    <property type="entry name" value="Barwin-like endoglucanases"/>
    <property type="match status" value="1"/>
</dbReference>
<name>A0A6J5V5R2_PRUAR</name>
<feature type="signal peptide" evidence="5">
    <location>
        <begin position="1"/>
        <end position="29"/>
    </location>
</feature>
<accession>A0A6J5V5R2</accession>
<dbReference type="Proteomes" id="UP000507222">
    <property type="component" value="Unassembled WGS sequence"/>
</dbReference>
<dbReference type="Gene3D" id="2.40.40.10">
    <property type="entry name" value="RlpA-like domain"/>
    <property type="match status" value="1"/>
</dbReference>
<dbReference type="AlphaFoldDB" id="A0A6J5V5R2"/>
<dbReference type="InterPro" id="IPR036908">
    <property type="entry name" value="RlpA-like_sf"/>
</dbReference>
<evidence type="ECO:0000256" key="1">
    <source>
        <dbReference type="ARBA" id="ARBA00004613"/>
    </source>
</evidence>
<evidence type="ECO:0000313" key="6">
    <source>
        <dbReference type="EMBL" id="CAB4282745.1"/>
    </source>
</evidence>
<comment type="subcellular location">
    <subcellularLocation>
        <location evidence="1">Secreted</location>
    </subcellularLocation>
</comment>
<evidence type="ECO:0000256" key="5">
    <source>
        <dbReference type="SAM" id="SignalP"/>
    </source>
</evidence>
<gene>
    <name evidence="6" type="ORF">CURHAP_LOCUS36379</name>
</gene>
<dbReference type="GO" id="GO:0005576">
    <property type="term" value="C:extracellular region"/>
    <property type="evidence" value="ECO:0007669"/>
    <property type="project" value="UniProtKB-SubCell"/>
</dbReference>
<evidence type="ECO:0000256" key="4">
    <source>
        <dbReference type="ARBA" id="ARBA00022729"/>
    </source>
</evidence>
<dbReference type="InterPro" id="IPR039271">
    <property type="entry name" value="Kiwellin-like"/>
</dbReference>